<comment type="caution">
    <text evidence="2">The sequence shown here is derived from an EMBL/GenBank/DDBJ whole genome shotgun (WGS) entry which is preliminary data.</text>
</comment>
<proteinExistence type="predicted"/>
<feature type="compositionally biased region" description="Polar residues" evidence="1">
    <location>
        <begin position="1"/>
        <end position="10"/>
    </location>
</feature>
<feature type="region of interest" description="Disordered" evidence="1">
    <location>
        <begin position="1"/>
        <end position="113"/>
    </location>
</feature>
<accession>A0ABD3QTB0</accession>
<organism evidence="2 3">
    <name type="scientific">Cyclotella cryptica</name>
    <dbReference type="NCBI Taxonomy" id="29204"/>
    <lineage>
        <taxon>Eukaryota</taxon>
        <taxon>Sar</taxon>
        <taxon>Stramenopiles</taxon>
        <taxon>Ochrophyta</taxon>
        <taxon>Bacillariophyta</taxon>
        <taxon>Coscinodiscophyceae</taxon>
        <taxon>Thalassiosirophycidae</taxon>
        <taxon>Stephanodiscales</taxon>
        <taxon>Stephanodiscaceae</taxon>
        <taxon>Cyclotella</taxon>
    </lineage>
</organism>
<keyword evidence="3" id="KW-1185">Reference proteome</keyword>
<feature type="compositionally biased region" description="Basic and acidic residues" evidence="1">
    <location>
        <begin position="82"/>
        <end position="93"/>
    </location>
</feature>
<dbReference type="AlphaFoldDB" id="A0ABD3QTB0"/>
<evidence type="ECO:0000256" key="1">
    <source>
        <dbReference type="SAM" id="MobiDB-lite"/>
    </source>
</evidence>
<reference evidence="2 3" key="1">
    <citation type="journal article" date="2020" name="G3 (Bethesda)">
        <title>Improved Reference Genome for Cyclotella cryptica CCMP332, a Model for Cell Wall Morphogenesis, Salinity Adaptation, and Lipid Production in Diatoms (Bacillariophyta).</title>
        <authorList>
            <person name="Roberts W.R."/>
            <person name="Downey K.M."/>
            <person name="Ruck E.C."/>
            <person name="Traller J.C."/>
            <person name="Alverson A.J."/>
        </authorList>
    </citation>
    <scope>NUCLEOTIDE SEQUENCE [LARGE SCALE GENOMIC DNA]</scope>
    <source>
        <strain evidence="2 3">CCMP332</strain>
    </source>
</reference>
<gene>
    <name evidence="2" type="ORF">HJC23_003451</name>
</gene>
<protein>
    <submittedName>
        <fullName evidence="2">Uncharacterized protein</fullName>
    </submittedName>
</protein>
<name>A0ABD3QTB0_9STRA</name>
<evidence type="ECO:0000313" key="2">
    <source>
        <dbReference type="EMBL" id="KAL3803176.1"/>
    </source>
</evidence>
<dbReference type="EMBL" id="JABMIG020000015">
    <property type="protein sequence ID" value="KAL3803176.1"/>
    <property type="molecule type" value="Genomic_DNA"/>
</dbReference>
<evidence type="ECO:0000313" key="3">
    <source>
        <dbReference type="Proteomes" id="UP001516023"/>
    </source>
</evidence>
<dbReference type="Proteomes" id="UP001516023">
    <property type="component" value="Unassembled WGS sequence"/>
</dbReference>
<sequence length="113" mass="12864">MKILNQSKTSPQEEHTLGEELYLVHLQRMSAPDPHPEDAEDDHDQPHPRKTNRTVGEELFAVHLKRSAGTDPDYDVPLEQGGDSKRNEVRKNGDCAYALRSKDKHLKVAQQNK</sequence>